<proteinExistence type="predicted"/>
<sequence>MNRISELLRSPVLVLSRKNPFMLSMLTFFYVILGGLFSAVFWMFLE</sequence>
<evidence type="ECO:0000313" key="3">
    <source>
        <dbReference type="Proteomes" id="UP000012138"/>
    </source>
</evidence>
<dbReference type="Proteomes" id="UP000012138">
    <property type="component" value="Unassembled WGS sequence"/>
</dbReference>
<comment type="caution">
    <text evidence="2">The sequence shown here is derived from an EMBL/GenBank/DDBJ whole genome shotgun (WGS) entry which is preliminary data.</text>
</comment>
<gene>
    <name evidence="2" type="ORF">LEP1GSC024_2513</name>
</gene>
<keyword evidence="1" id="KW-1133">Transmembrane helix</keyword>
<dbReference type="EMBL" id="AKXB02000133">
    <property type="protein sequence ID" value="EMO88262.1"/>
    <property type="molecule type" value="Genomic_DNA"/>
</dbReference>
<evidence type="ECO:0000256" key="1">
    <source>
        <dbReference type="SAM" id="Phobius"/>
    </source>
</evidence>
<keyword evidence="1" id="KW-0812">Transmembrane</keyword>
<reference evidence="2 3" key="1">
    <citation type="submission" date="2013-01" db="EMBL/GenBank/DDBJ databases">
        <authorList>
            <person name="Harkins D.M."/>
            <person name="Durkin A.S."/>
            <person name="Brinkac L.M."/>
            <person name="Haft D.H."/>
            <person name="Selengut J.D."/>
            <person name="Sanka R."/>
            <person name="DePew J."/>
            <person name="Purushe J."/>
            <person name="Whelen A.C."/>
            <person name="Vinetz J.M."/>
            <person name="Sutton G.G."/>
            <person name="Nierman W.C."/>
            <person name="Fouts D.E."/>
        </authorList>
    </citation>
    <scope>NUCLEOTIDE SEQUENCE [LARGE SCALE GENOMIC DNA]</scope>
    <source>
        <strain evidence="2 3">2001034031</strain>
    </source>
</reference>
<feature type="transmembrane region" description="Helical" evidence="1">
    <location>
        <begin position="21"/>
        <end position="45"/>
    </location>
</feature>
<protein>
    <submittedName>
        <fullName evidence="2">Uncharacterized protein</fullName>
    </submittedName>
</protein>
<organism evidence="2 3">
    <name type="scientific">Leptospira noguchii str. 2001034031</name>
    <dbReference type="NCBI Taxonomy" id="1193053"/>
    <lineage>
        <taxon>Bacteria</taxon>
        <taxon>Pseudomonadati</taxon>
        <taxon>Spirochaetota</taxon>
        <taxon>Spirochaetia</taxon>
        <taxon>Leptospirales</taxon>
        <taxon>Leptospiraceae</taxon>
        <taxon>Leptospira</taxon>
    </lineage>
</organism>
<dbReference type="AlphaFoldDB" id="M6Y1P8"/>
<accession>M6Y1P8</accession>
<keyword evidence="1" id="KW-0472">Membrane</keyword>
<name>M6Y1P8_9LEPT</name>
<evidence type="ECO:0000313" key="2">
    <source>
        <dbReference type="EMBL" id="EMO88262.1"/>
    </source>
</evidence>